<dbReference type="RefSeq" id="WP_170088072.1">
    <property type="nucleotide sequence ID" value="NZ_JABAFG010000028.1"/>
</dbReference>
<dbReference type="Proteomes" id="UP000591071">
    <property type="component" value="Unassembled WGS sequence"/>
</dbReference>
<proteinExistence type="predicted"/>
<feature type="compositionally biased region" description="Basic and acidic residues" evidence="1">
    <location>
        <begin position="103"/>
        <end position="117"/>
    </location>
</feature>
<dbReference type="AlphaFoldDB" id="A0A848C428"/>
<evidence type="ECO:0000313" key="3">
    <source>
        <dbReference type="Proteomes" id="UP000591071"/>
    </source>
</evidence>
<evidence type="ECO:0000256" key="1">
    <source>
        <dbReference type="SAM" id="MobiDB-lite"/>
    </source>
</evidence>
<sequence>MSRVPGIYAEWIPVLKEFAAGRNDEETIPAMQQGRLHWCDIVAGRFASRLMAAFNARFDYIGERFRKAQDDGIPIEQALKQLDRDLDLLFQASQMRCLPEKEKQMLQDELQKTRQDMDDALEESARQDPSGELAVLLRRRNKGSR</sequence>
<name>A0A848C428_9FIRM</name>
<reference evidence="2 3" key="1">
    <citation type="submission" date="2020-04" db="EMBL/GenBank/DDBJ databases">
        <authorList>
            <person name="Hitch T.C.A."/>
            <person name="Wylensek D."/>
            <person name="Clavel T."/>
        </authorList>
    </citation>
    <scope>NUCLEOTIDE SEQUENCE [LARGE SCALE GENOMIC DNA]</scope>
    <source>
        <strain evidence="2 3">Oil-RF-744-FAT-WT-6-1</strain>
    </source>
</reference>
<gene>
    <name evidence="2" type="ORF">HF872_11755</name>
</gene>
<evidence type="ECO:0000313" key="2">
    <source>
        <dbReference type="EMBL" id="NME29283.1"/>
    </source>
</evidence>
<dbReference type="EMBL" id="JABAFG010000028">
    <property type="protein sequence ID" value="NME29283.1"/>
    <property type="molecule type" value="Genomic_DNA"/>
</dbReference>
<accession>A0A848C428</accession>
<feature type="region of interest" description="Disordered" evidence="1">
    <location>
        <begin position="103"/>
        <end position="145"/>
    </location>
</feature>
<comment type="caution">
    <text evidence="2">The sequence shown here is derived from an EMBL/GenBank/DDBJ whole genome shotgun (WGS) entry which is preliminary data.</text>
</comment>
<organism evidence="2 3">
    <name type="scientific">Megasphaera hexanoica</name>
    <dbReference type="NCBI Taxonomy" id="1675036"/>
    <lineage>
        <taxon>Bacteria</taxon>
        <taxon>Bacillati</taxon>
        <taxon>Bacillota</taxon>
        <taxon>Negativicutes</taxon>
        <taxon>Veillonellales</taxon>
        <taxon>Veillonellaceae</taxon>
        <taxon>Megasphaera</taxon>
    </lineage>
</organism>
<protein>
    <submittedName>
        <fullName evidence="2">Uncharacterized protein</fullName>
    </submittedName>
</protein>